<dbReference type="InterPro" id="IPR006597">
    <property type="entry name" value="Sel1-like"/>
</dbReference>
<evidence type="ECO:0000256" key="1">
    <source>
        <dbReference type="ARBA" id="ARBA00008486"/>
    </source>
</evidence>
<name>A0A8S3ZYB0_9EUPU</name>
<sequence>MTRGYDLADETQVREFLRDVETEYQFQCLHEKQADGCHRLAEFRETIKQDVASAGPLYKENCDKNNYSKSCFSYGQCLLTGKGVPEKKPDLTSALKYYEKSCDMDSSKGCFVSALLRLSSDVGAEKNTEKAIVHLSKACSLKDGEACFKLSSLYLTGNLVAKDLNQAYQLAKAGCELDHFMACNNLSLMYRHGHGTEKNLVMASKAKEKAMNLSAEEAMKRPSVIMNR</sequence>
<dbReference type="SUPFAM" id="SSF81901">
    <property type="entry name" value="HCP-like"/>
    <property type="match status" value="1"/>
</dbReference>
<protein>
    <recommendedName>
        <fullName evidence="5">Cytochrome c oxidase assembly factor 7</fullName>
    </recommendedName>
</protein>
<proteinExistence type="inferred from homology"/>
<comment type="caution">
    <text evidence="3">The sequence shown here is derived from an EMBL/GenBank/DDBJ whole genome shotgun (WGS) entry which is preliminary data.</text>
</comment>
<evidence type="ECO:0008006" key="5">
    <source>
        <dbReference type="Google" id="ProtNLM"/>
    </source>
</evidence>
<evidence type="ECO:0000313" key="4">
    <source>
        <dbReference type="Proteomes" id="UP000678393"/>
    </source>
</evidence>
<gene>
    <name evidence="3" type="ORF">CUNI_LOCUS17354</name>
</gene>
<keyword evidence="4" id="KW-1185">Reference proteome</keyword>
<dbReference type="PANTHER" id="PTHR13891">
    <property type="entry name" value="CYTOCHROME C OXIDASE ASSEMBLY FACTOR 7"/>
    <property type="match status" value="1"/>
</dbReference>
<accession>A0A8S3ZYB0</accession>
<dbReference type="SMART" id="SM00671">
    <property type="entry name" value="SEL1"/>
    <property type="match status" value="4"/>
</dbReference>
<dbReference type="Gene3D" id="1.25.40.10">
    <property type="entry name" value="Tetratricopeptide repeat domain"/>
    <property type="match status" value="1"/>
</dbReference>
<dbReference type="EMBL" id="CAJHNH020004890">
    <property type="protein sequence ID" value="CAG5131796.1"/>
    <property type="molecule type" value="Genomic_DNA"/>
</dbReference>
<dbReference type="AlphaFoldDB" id="A0A8S3ZYB0"/>
<keyword evidence="2" id="KW-0677">Repeat</keyword>
<dbReference type="Pfam" id="PF08238">
    <property type="entry name" value="Sel1"/>
    <property type="match status" value="4"/>
</dbReference>
<dbReference type="GO" id="GO:0005758">
    <property type="term" value="C:mitochondrial intermembrane space"/>
    <property type="evidence" value="ECO:0007669"/>
    <property type="project" value="TreeGrafter"/>
</dbReference>
<comment type="similarity">
    <text evidence="1">Belongs to the hcp beta-lactamase family.</text>
</comment>
<reference evidence="3" key="1">
    <citation type="submission" date="2021-04" db="EMBL/GenBank/DDBJ databases">
        <authorList>
            <consortium name="Molecular Ecology Group"/>
        </authorList>
    </citation>
    <scope>NUCLEOTIDE SEQUENCE</scope>
</reference>
<organism evidence="3 4">
    <name type="scientific">Candidula unifasciata</name>
    <dbReference type="NCBI Taxonomy" id="100452"/>
    <lineage>
        <taxon>Eukaryota</taxon>
        <taxon>Metazoa</taxon>
        <taxon>Spiralia</taxon>
        <taxon>Lophotrochozoa</taxon>
        <taxon>Mollusca</taxon>
        <taxon>Gastropoda</taxon>
        <taxon>Heterobranchia</taxon>
        <taxon>Euthyneura</taxon>
        <taxon>Panpulmonata</taxon>
        <taxon>Eupulmonata</taxon>
        <taxon>Stylommatophora</taxon>
        <taxon>Helicina</taxon>
        <taxon>Helicoidea</taxon>
        <taxon>Geomitridae</taxon>
        <taxon>Candidula</taxon>
    </lineage>
</organism>
<evidence type="ECO:0000256" key="2">
    <source>
        <dbReference type="ARBA" id="ARBA00022737"/>
    </source>
</evidence>
<dbReference type="InterPro" id="IPR040239">
    <property type="entry name" value="HcpB-like"/>
</dbReference>
<dbReference type="OrthoDB" id="272077at2759"/>
<dbReference type="PANTHER" id="PTHR13891:SF1">
    <property type="entry name" value="CYTOCHROME C OXIDASE ASSEMBLY FACTOR 7"/>
    <property type="match status" value="1"/>
</dbReference>
<dbReference type="Proteomes" id="UP000678393">
    <property type="component" value="Unassembled WGS sequence"/>
</dbReference>
<dbReference type="InterPro" id="IPR011990">
    <property type="entry name" value="TPR-like_helical_dom_sf"/>
</dbReference>
<evidence type="ECO:0000313" key="3">
    <source>
        <dbReference type="EMBL" id="CAG5131796.1"/>
    </source>
</evidence>